<dbReference type="Proteomes" id="UP000632828">
    <property type="component" value="Unassembled WGS sequence"/>
</dbReference>
<evidence type="ECO:0000256" key="3">
    <source>
        <dbReference type="ARBA" id="ARBA00022840"/>
    </source>
</evidence>
<evidence type="ECO:0000256" key="1">
    <source>
        <dbReference type="ARBA" id="ARBA00022448"/>
    </source>
</evidence>
<comment type="caution">
    <text evidence="5">The sequence shown here is derived from an EMBL/GenBank/DDBJ whole genome shotgun (WGS) entry which is preliminary data.</text>
</comment>
<protein>
    <submittedName>
        <fullName evidence="5">ABC transporter ATP-binding protein</fullName>
    </submittedName>
</protein>
<dbReference type="GO" id="GO:0016887">
    <property type="term" value="F:ATP hydrolysis activity"/>
    <property type="evidence" value="ECO:0007669"/>
    <property type="project" value="InterPro"/>
</dbReference>
<keyword evidence="6" id="KW-1185">Reference proteome</keyword>
<dbReference type="PANTHER" id="PTHR42781:SF4">
    <property type="entry name" value="SPERMIDINE_PUTRESCINE IMPORT ATP-BINDING PROTEIN POTA"/>
    <property type="match status" value="1"/>
</dbReference>
<evidence type="ECO:0000259" key="4">
    <source>
        <dbReference type="PROSITE" id="PS50893"/>
    </source>
</evidence>
<dbReference type="InterPro" id="IPR003593">
    <property type="entry name" value="AAA+_ATPase"/>
</dbReference>
<dbReference type="InterPro" id="IPR003439">
    <property type="entry name" value="ABC_transporter-like_ATP-bd"/>
</dbReference>
<dbReference type="GO" id="GO:0055085">
    <property type="term" value="P:transmembrane transport"/>
    <property type="evidence" value="ECO:0007669"/>
    <property type="project" value="InterPro"/>
</dbReference>
<keyword evidence="2" id="KW-0547">Nucleotide-binding</keyword>
<keyword evidence="3 5" id="KW-0067">ATP-binding</keyword>
<gene>
    <name evidence="5" type="ORF">ICT70_14250</name>
</gene>
<dbReference type="RefSeq" id="WP_191157784.1">
    <property type="nucleotide sequence ID" value="NZ_JACWUN010000022.1"/>
</dbReference>
<dbReference type="GO" id="GO:0016020">
    <property type="term" value="C:membrane"/>
    <property type="evidence" value="ECO:0007669"/>
    <property type="project" value="InterPro"/>
</dbReference>
<dbReference type="CDD" id="cd03225">
    <property type="entry name" value="ABC_cobalt_CbiO_domain1"/>
    <property type="match status" value="1"/>
</dbReference>
<dbReference type="PROSITE" id="PS50893">
    <property type="entry name" value="ABC_TRANSPORTER_2"/>
    <property type="match status" value="1"/>
</dbReference>
<evidence type="ECO:0000313" key="6">
    <source>
        <dbReference type="Proteomes" id="UP000632828"/>
    </source>
</evidence>
<name>A0A8J6UIW2_9BACT</name>
<reference evidence="5" key="1">
    <citation type="submission" date="2020-09" db="EMBL/GenBank/DDBJ databases">
        <title>Pelobacter alkaliphilus sp. nov., a novel anaerobic arsenate-reducing bacterium from terrestrial mud volcano.</title>
        <authorList>
            <person name="Khomyakova M.A."/>
            <person name="Merkel A.Y."/>
            <person name="Slobodkin A.I."/>
        </authorList>
    </citation>
    <scope>NUCLEOTIDE SEQUENCE</scope>
    <source>
        <strain evidence="5">M08fum</strain>
    </source>
</reference>
<dbReference type="SMART" id="SM00382">
    <property type="entry name" value="AAA"/>
    <property type="match status" value="1"/>
</dbReference>
<dbReference type="SUPFAM" id="SSF52540">
    <property type="entry name" value="P-loop containing nucleoside triphosphate hydrolases"/>
    <property type="match status" value="1"/>
</dbReference>
<dbReference type="InterPro" id="IPR027417">
    <property type="entry name" value="P-loop_NTPase"/>
</dbReference>
<evidence type="ECO:0000313" key="5">
    <source>
        <dbReference type="EMBL" id="MBD1401820.1"/>
    </source>
</evidence>
<keyword evidence="1" id="KW-0813">Transport</keyword>
<dbReference type="AlphaFoldDB" id="A0A8J6UIW2"/>
<feature type="domain" description="ABC transporter" evidence="4">
    <location>
        <begin position="2"/>
        <end position="219"/>
    </location>
</feature>
<accession>A0A8J6UIW2</accession>
<evidence type="ECO:0000256" key="2">
    <source>
        <dbReference type="ARBA" id="ARBA00022741"/>
    </source>
</evidence>
<dbReference type="PANTHER" id="PTHR42781">
    <property type="entry name" value="SPERMIDINE/PUTRESCINE IMPORT ATP-BINDING PROTEIN POTA"/>
    <property type="match status" value="1"/>
</dbReference>
<dbReference type="EMBL" id="JACWUN010000022">
    <property type="protein sequence ID" value="MBD1401820.1"/>
    <property type="molecule type" value="Genomic_DNA"/>
</dbReference>
<dbReference type="GO" id="GO:0005524">
    <property type="term" value="F:ATP binding"/>
    <property type="evidence" value="ECO:0007669"/>
    <property type="project" value="UniProtKB-KW"/>
</dbReference>
<sequence length="219" mass="24266">MEPVVSLKHLLFTRGSFRLSIESLELVPKKVYALTGANGAGKSTLLRIMALLINPQRGVVQFPGITTGDADHLRRQVTYVEQSPYLFQGTVSDNLAFGLKLRGVARQEQIRRISLTLSIVGLEGFEQRKAKELSCGETQRVALARALVFKPDLLLLDEPTANIDVNSRPAFEGLLARLPKYGVTVVFSTHDRFQAQRIGAELLCIRDGMLQAQDTLCLF</sequence>
<dbReference type="Pfam" id="PF00005">
    <property type="entry name" value="ABC_tran"/>
    <property type="match status" value="1"/>
</dbReference>
<dbReference type="Gene3D" id="3.40.50.300">
    <property type="entry name" value="P-loop containing nucleotide triphosphate hydrolases"/>
    <property type="match status" value="1"/>
</dbReference>
<dbReference type="InterPro" id="IPR015856">
    <property type="entry name" value="ABC_transpr_CbiO/EcfA_su"/>
</dbReference>
<dbReference type="InterPro" id="IPR050093">
    <property type="entry name" value="ABC_SmlMolc_Importer"/>
</dbReference>
<organism evidence="5 6">
    <name type="scientific">Pelovirga terrestris</name>
    <dbReference type="NCBI Taxonomy" id="2771352"/>
    <lineage>
        <taxon>Bacteria</taxon>
        <taxon>Pseudomonadati</taxon>
        <taxon>Thermodesulfobacteriota</taxon>
        <taxon>Desulfuromonadia</taxon>
        <taxon>Geobacterales</taxon>
        <taxon>Geobacteraceae</taxon>
        <taxon>Pelovirga</taxon>
    </lineage>
</organism>
<proteinExistence type="predicted"/>